<sequence length="206" mass="22815">MRQNMAYVFLVFGLLAVSSVRCDHKRLASTLCSLAIRIDCANDYLQEADETLCATNGHTYVNLCFFSKDKCTQPDLNIKHFGACQTTTATTSTTRGTATTSTSPPTTLAKSQPPTPPTATTTSTAKSPTTTLDEYEILRRVFCAPESQVNCALFAQAPYCGSDFKIYNNECEFVRAQCSLDIKAQDMTYCTSHGRAKHGHHRRRRM</sequence>
<feature type="signal peptide" evidence="2">
    <location>
        <begin position="1"/>
        <end position="22"/>
    </location>
</feature>
<evidence type="ECO:0000256" key="2">
    <source>
        <dbReference type="SAM" id="SignalP"/>
    </source>
</evidence>
<dbReference type="CDD" id="cd00104">
    <property type="entry name" value="KAZAL_FS"/>
    <property type="match status" value="2"/>
</dbReference>
<feature type="compositionally biased region" description="Low complexity" evidence="1">
    <location>
        <begin position="93"/>
        <end position="107"/>
    </location>
</feature>
<feature type="domain" description="Kazal-like" evidence="3">
    <location>
        <begin position="26"/>
        <end position="86"/>
    </location>
</feature>
<dbReference type="Proteomes" id="UP001374579">
    <property type="component" value="Unassembled WGS sequence"/>
</dbReference>
<dbReference type="AlphaFoldDB" id="A0AAN9BHC8"/>
<accession>A0AAN9BHC8</accession>
<evidence type="ECO:0000313" key="5">
    <source>
        <dbReference type="Proteomes" id="UP001374579"/>
    </source>
</evidence>
<dbReference type="Gene3D" id="3.30.60.30">
    <property type="match status" value="2"/>
</dbReference>
<protein>
    <recommendedName>
        <fullName evidence="3">Kazal-like domain-containing protein</fullName>
    </recommendedName>
</protein>
<feature type="region of interest" description="Disordered" evidence="1">
    <location>
        <begin position="93"/>
        <end position="128"/>
    </location>
</feature>
<evidence type="ECO:0000259" key="3">
    <source>
        <dbReference type="PROSITE" id="PS51465"/>
    </source>
</evidence>
<reference evidence="4 5" key="1">
    <citation type="submission" date="2024-02" db="EMBL/GenBank/DDBJ databases">
        <title>Chromosome-scale genome assembly of the rough periwinkle Littorina saxatilis.</title>
        <authorList>
            <person name="De Jode A."/>
            <person name="Faria R."/>
            <person name="Formenti G."/>
            <person name="Sims Y."/>
            <person name="Smith T.P."/>
            <person name="Tracey A."/>
            <person name="Wood J.M.D."/>
            <person name="Zagrodzka Z.B."/>
            <person name="Johannesson K."/>
            <person name="Butlin R.K."/>
            <person name="Leder E.H."/>
        </authorList>
    </citation>
    <scope>NUCLEOTIDE SEQUENCE [LARGE SCALE GENOMIC DNA]</scope>
    <source>
        <strain evidence="4">Snail1</strain>
        <tissue evidence="4">Muscle</tissue>
    </source>
</reference>
<dbReference type="SUPFAM" id="SSF100895">
    <property type="entry name" value="Kazal-type serine protease inhibitors"/>
    <property type="match status" value="2"/>
</dbReference>
<feature type="chain" id="PRO_5042853236" description="Kazal-like domain-containing protein" evidence="2">
    <location>
        <begin position="23"/>
        <end position="206"/>
    </location>
</feature>
<dbReference type="PROSITE" id="PS51465">
    <property type="entry name" value="KAZAL_2"/>
    <property type="match status" value="1"/>
</dbReference>
<dbReference type="InterPro" id="IPR002350">
    <property type="entry name" value="Kazal_dom"/>
</dbReference>
<keyword evidence="2" id="KW-0732">Signal</keyword>
<evidence type="ECO:0000313" key="4">
    <source>
        <dbReference type="EMBL" id="KAK7105735.1"/>
    </source>
</evidence>
<dbReference type="InterPro" id="IPR036058">
    <property type="entry name" value="Kazal_dom_sf"/>
</dbReference>
<proteinExistence type="predicted"/>
<evidence type="ECO:0000256" key="1">
    <source>
        <dbReference type="SAM" id="MobiDB-lite"/>
    </source>
</evidence>
<comment type="caution">
    <text evidence="4">The sequence shown here is derived from an EMBL/GenBank/DDBJ whole genome shotgun (WGS) entry which is preliminary data.</text>
</comment>
<dbReference type="SMART" id="SM00280">
    <property type="entry name" value="KAZAL"/>
    <property type="match status" value="2"/>
</dbReference>
<gene>
    <name evidence="4" type="ORF">V1264_017076</name>
</gene>
<name>A0AAN9BHC8_9CAEN</name>
<dbReference type="EMBL" id="JBAMIC010000007">
    <property type="protein sequence ID" value="KAK7105735.1"/>
    <property type="molecule type" value="Genomic_DNA"/>
</dbReference>
<organism evidence="4 5">
    <name type="scientific">Littorina saxatilis</name>
    <dbReference type="NCBI Taxonomy" id="31220"/>
    <lineage>
        <taxon>Eukaryota</taxon>
        <taxon>Metazoa</taxon>
        <taxon>Spiralia</taxon>
        <taxon>Lophotrochozoa</taxon>
        <taxon>Mollusca</taxon>
        <taxon>Gastropoda</taxon>
        <taxon>Caenogastropoda</taxon>
        <taxon>Littorinimorpha</taxon>
        <taxon>Littorinoidea</taxon>
        <taxon>Littorinidae</taxon>
        <taxon>Littorina</taxon>
    </lineage>
</organism>
<keyword evidence="5" id="KW-1185">Reference proteome</keyword>
<feature type="compositionally biased region" description="Low complexity" evidence="1">
    <location>
        <begin position="118"/>
        <end position="128"/>
    </location>
</feature>
<dbReference type="Pfam" id="PF07648">
    <property type="entry name" value="Kazal_2"/>
    <property type="match status" value="2"/>
</dbReference>